<comment type="caution">
    <text evidence="1">The sequence shown here is derived from an EMBL/GenBank/DDBJ whole genome shotgun (WGS) entry which is preliminary data.</text>
</comment>
<protein>
    <submittedName>
        <fullName evidence="1">Uncharacterized protein</fullName>
    </submittedName>
</protein>
<sequence length="103" mass="11996">MGDGERLEASIILGLMSRSRTNKRTFIRSQGLKPWRYTGIEDSMQREDIKMLVKKWWAIYEDKSLDYKKPRTQEESEKSMEVQPLVAVLQEAPELGKFMTAPS</sequence>
<proteinExistence type="predicted"/>
<evidence type="ECO:0000313" key="2">
    <source>
        <dbReference type="Proteomes" id="UP001057402"/>
    </source>
</evidence>
<evidence type="ECO:0000313" key="1">
    <source>
        <dbReference type="EMBL" id="KAI4341634.1"/>
    </source>
</evidence>
<name>A0ACB9P1R6_9MYRT</name>
<reference evidence="2" key="1">
    <citation type="journal article" date="2023" name="Front. Plant Sci.">
        <title>Chromosomal-level genome assembly of Melastoma candidum provides insights into trichome evolution.</title>
        <authorList>
            <person name="Zhong Y."/>
            <person name="Wu W."/>
            <person name="Sun C."/>
            <person name="Zou P."/>
            <person name="Liu Y."/>
            <person name="Dai S."/>
            <person name="Zhou R."/>
        </authorList>
    </citation>
    <scope>NUCLEOTIDE SEQUENCE [LARGE SCALE GENOMIC DNA]</scope>
</reference>
<gene>
    <name evidence="1" type="ORF">MLD38_026332</name>
</gene>
<keyword evidence="2" id="KW-1185">Reference proteome</keyword>
<dbReference type="EMBL" id="CM042886">
    <property type="protein sequence ID" value="KAI4341634.1"/>
    <property type="molecule type" value="Genomic_DNA"/>
</dbReference>
<dbReference type="Proteomes" id="UP001057402">
    <property type="component" value="Chromosome 7"/>
</dbReference>
<organism evidence="1 2">
    <name type="scientific">Melastoma candidum</name>
    <dbReference type="NCBI Taxonomy" id="119954"/>
    <lineage>
        <taxon>Eukaryota</taxon>
        <taxon>Viridiplantae</taxon>
        <taxon>Streptophyta</taxon>
        <taxon>Embryophyta</taxon>
        <taxon>Tracheophyta</taxon>
        <taxon>Spermatophyta</taxon>
        <taxon>Magnoliopsida</taxon>
        <taxon>eudicotyledons</taxon>
        <taxon>Gunneridae</taxon>
        <taxon>Pentapetalae</taxon>
        <taxon>rosids</taxon>
        <taxon>malvids</taxon>
        <taxon>Myrtales</taxon>
        <taxon>Melastomataceae</taxon>
        <taxon>Melastomatoideae</taxon>
        <taxon>Melastomateae</taxon>
        <taxon>Melastoma</taxon>
    </lineage>
</organism>
<accession>A0ACB9P1R6</accession>